<dbReference type="EMBL" id="ML995483">
    <property type="protein sequence ID" value="KAF2142961.1"/>
    <property type="molecule type" value="Genomic_DNA"/>
</dbReference>
<feature type="compositionally biased region" description="Low complexity" evidence="5">
    <location>
        <begin position="685"/>
        <end position="696"/>
    </location>
</feature>
<feature type="domain" description="SUN" evidence="7">
    <location>
        <begin position="208"/>
        <end position="377"/>
    </location>
</feature>
<feature type="compositionally biased region" description="Acidic residues" evidence="5">
    <location>
        <begin position="151"/>
        <end position="161"/>
    </location>
</feature>
<evidence type="ECO:0000259" key="7">
    <source>
        <dbReference type="PROSITE" id="PS51469"/>
    </source>
</evidence>
<dbReference type="PANTHER" id="PTHR12953:SF0">
    <property type="entry name" value="SUN DOMAIN-CONTAINING OSSIFICATION FACTOR"/>
    <property type="match status" value="1"/>
</dbReference>
<accession>A0A6A6BK75</accession>
<keyword evidence="3" id="KW-1133">Transmembrane helix</keyword>
<evidence type="ECO:0000313" key="9">
    <source>
        <dbReference type="Proteomes" id="UP000799438"/>
    </source>
</evidence>
<dbReference type="OrthoDB" id="266334at2759"/>
<evidence type="ECO:0000256" key="6">
    <source>
        <dbReference type="SAM" id="SignalP"/>
    </source>
</evidence>
<evidence type="ECO:0000256" key="1">
    <source>
        <dbReference type="ARBA" id="ARBA00004308"/>
    </source>
</evidence>
<reference evidence="8" key="1">
    <citation type="journal article" date="2020" name="Stud. Mycol.">
        <title>101 Dothideomycetes genomes: a test case for predicting lifestyles and emergence of pathogens.</title>
        <authorList>
            <person name="Haridas S."/>
            <person name="Albert R."/>
            <person name="Binder M."/>
            <person name="Bloem J."/>
            <person name="Labutti K."/>
            <person name="Salamov A."/>
            <person name="Andreopoulos B."/>
            <person name="Baker S."/>
            <person name="Barry K."/>
            <person name="Bills G."/>
            <person name="Bluhm B."/>
            <person name="Cannon C."/>
            <person name="Castanera R."/>
            <person name="Culley D."/>
            <person name="Daum C."/>
            <person name="Ezra D."/>
            <person name="Gonzalez J."/>
            <person name="Henrissat B."/>
            <person name="Kuo A."/>
            <person name="Liang C."/>
            <person name="Lipzen A."/>
            <person name="Lutzoni F."/>
            <person name="Magnuson J."/>
            <person name="Mondo S."/>
            <person name="Nolan M."/>
            <person name="Ohm R."/>
            <person name="Pangilinan J."/>
            <person name="Park H.-J."/>
            <person name="Ramirez L."/>
            <person name="Alfaro M."/>
            <person name="Sun H."/>
            <person name="Tritt A."/>
            <person name="Yoshinaga Y."/>
            <person name="Zwiers L.-H."/>
            <person name="Turgeon B."/>
            <person name="Goodwin S."/>
            <person name="Spatafora J."/>
            <person name="Crous P."/>
            <person name="Grigoriev I."/>
        </authorList>
    </citation>
    <scope>NUCLEOTIDE SEQUENCE</scope>
    <source>
        <strain evidence="8">CBS 121167</strain>
    </source>
</reference>
<feature type="compositionally biased region" description="Polar residues" evidence="5">
    <location>
        <begin position="701"/>
        <end position="711"/>
    </location>
</feature>
<feature type="compositionally biased region" description="Polar residues" evidence="5">
    <location>
        <begin position="428"/>
        <end position="454"/>
    </location>
</feature>
<feature type="region of interest" description="Disordered" evidence="5">
    <location>
        <begin position="407"/>
        <end position="466"/>
    </location>
</feature>
<sequence>MVKLGRHVLTAALLLRSVASADVAIETSQPASPSATAATISTVSSASTCRSRTINYITHRLPQQCLKTSWSASASATPLSDSDSRPSESDPKPVTTEDEQGIVHKSNGTARAPQAILDAPDVSANSPSSSEVVVDTATSASEAAPSTSTDAEAEAEAEADSPLDNANFLSFEEWKKQNLAKAGQSPENVGQGRASAGNQERKPRPAVDQNSATKEAPPSYRPRSKDAGKTCKERFNYASFDCAATVLKTNPQCKSSSSLLVENKDSYMLNECAAQNKFVIVELCDDILVDTVVLANFEFFSSMFRTFRISVSDRYPVKLERWKELGIFEARNSRDIQAFLVENPLIWARYLRIEFLSHYGNEFYCPVSLLRVHGTTMMEEFRHQEEAARGEDDNDEVVETEGQVIQAVHASPQDKATVTENVPDVETSKASDTGVGTSENQSASQPSADPSRSSAATQPPAAQPTTQESFFKSIHKRLQMLESNSTLSLQYIEEQSRILRDAFSKVEKRQLGKTEKFLDHLNNTVMAELVSFRQQYDQLWQSTVIELENRREQHEREMLAISARLTLLADELVFQKRMAVVQSTLILLCLGLVLFVRSGSSYLELPLVQQMMHKSQSALRLQFDSPSNSPPRNRHRRNSSSGDGRKRFRIFGLGNGSLSDASPEGPRSPTLEFSPPTPTSDESKSSGSRSGSVDGGLEPLRQTQSGPSTPSGLRDAQASWMDSSEGDLRPLAGGGQASSRRRSPLRSGESVDDFYEDGQSGNDSRKASADPNQLGDSGGSVSDSGSDCVHDVSD</sequence>
<dbReference type="PANTHER" id="PTHR12953">
    <property type="entry name" value="MEMBRANE PROTEIN CH1 RELATED"/>
    <property type="match status" value="1"/>
</dbReference>
<evidence type="ECO:0000256" key="2">
    <source>
        <dbReference type="ARBA" id="ARBA00022692"/>
    </source>
</evidence>
<keyword evidence="4" id="KW-0472">Membrane</keyword>
<evidence type="ECO:0000256" key="3">
    <source>
        <dbReference type="ARBA" id="ARBA00022989"/>
    </source>
</evidence>
<feature type="compositionally biased region" description="Low complexity" evidence="5">
    <location>
        <begin position="455"/>
        <end position="466"/>
    </location>
</feature>
<keyword evidence="6" id="KW-0732">Signal</keyword>
<keyword evidence="2" id="KW-0812">Transmembrane</keyword>
<dbReference type="GO" id="GO:0034975">
    <property type="term" value="P:protein folding in endoplasmic reticulum"/>
    <property type="evidence" value="ECO:0007669"/>
    <property type="project" value="TreeGrafter"/>
</dbReference>
<evidence type="ECO:0000313" key="8">
    <source>
        <dbReference type="EMBL" id="KAF2142961.1"/>
    </source>
</evidence>
<feature type="chain" id="PRO_5025505728" description="SUN domain-containing protein" evidence="6">
    <location>
        <begin position="21"/>
        <end position="794"/>
    </location>
</feature>
<keyword evidence="9" id="KW-1185">Reference proteome</keyword>
<dbReference type="GO" id="GO:0005737">
    <property type="term" value="C:cytoplasm"/>
    <property type="evidence" value="ECO:0007669"/>
    <property type="project" value="TreeGrafter"/>
</dbReference>
<dbReference type="PROSITE" id="PS51469">
    <property type="entry name" value="SUN"/>
    <property type="match status" value="1"/>
</dbReference>
<feature type="signal peptide" evidence="6">
    <location>
        <begin position="1"/>
        <end position="20"/>
    </location>
</feature>
<dbReference type="GO" id="GO:0016020">
    <property type="term" value="C:membrane"/>
    <property type="evidence" value="ECO:0007669"/>
    <property type="project" value="InterPro"/>
</dbReference>
<dbReference type="AlphaFoldDB" id="A0A6A6BK75"/>
<dbReference type="RefSeq" id="XP_033398673.1">
    <property type="nucleotide sequence ID" value="XM_033538947.1"/>
</dbReference>
<organism evidence="8 9">
    <name type="scientific">Aplosporella prunicola CBS 121167</name>
    <dbReference type="NCBI Taxonomy" id="1176127"/>
    <lineage>
        <taxon>Eukaryota</taxon>
        <taxon>Fungi</taxon>
        <taxon>Dikarya</taxon>
        <taxon>Ascomycota</taxon>
        <taxon>Pezizomycotina</taxon>
        <taxon>Dothideomycetes</taxon>
        <taxon>Dothideomycetes incertae sedis</taxon>
        <taxon>Botryosphaeriales</taxon>
        <taxon>Aplosporellaceae</taxon>
        <taxon>Aplosporella</taxon>
    </lineage>
</organism>
<comment type="subcellular location">
    <subcellularLocation>
        <location evidence="1">Endomembrane system</location>
    </subcellularLocation>
</comment>
<feature type="region of interest" description="Disordered" evidence="5">
    <location>
        <begin position="178"/>
        <end position="227"/>
    </location>
</feature>
<feature type="compositionally biased region" description="Basic and acidic residues" evidence="5">
    <location>
        <begin position="82"/>
        <end position="91"/>
    </location>
</feature>
<dbReference type="FunFam" id="2.60.120.260:FF:000082">
    <property type="entry name" value="Sad1/UNC domain protein"/>
    <property type="match status" value="1"/>
</dbReference>
<name>A0A6A6BK75_9PEZI</name>
<protein>
    <recommendedName>
        <fullName evidence="7">SUN domain-containing protein</fullName>
    </recommendedName>
</protein>
<gene>
    <name evidence="8" type="ORF">K452DRAFT_269574</name>
</gene>
<feature type="region of interest" description="Disordered" evidence="5">
    <location>
        <begin position="74"/>
        <end position="162"/>
    </location>
</feature>
<dbReference type="GO" id="GO:0012505">
    <property type="term" value="C:endomembrane system"/>
    <property type="evidence" value="ECO:0007669"/>
    <property type="project" value="UniProtKB-SubCell"/>
</dbReference>
<dbReference type="Pfam" id="PF07738">
    <property type="entry name" value="Sad1_UNC"/>
    <property type="match status" value="1"/>
</dbReference>
<feature type="region of interest" description="Disordered" evidence="5">
    <location>
        <begin position="618"/>
        <end position="794"/>
    </location>
</feature>
<dbReference type="InterPro" id="IPR012919">
    <property type="entry name" value="SUN_dom"/>
</dbReference>
<dbReference type="Proteomes" id="UP000799438">
    <property type="component" value="Unassembled WGS sequence"/>
</dbReference>
<dbReference type="Gene3D" id="2.60.120.260">
    <property type="entry name" value="Galactose-binding domain-like"/>
    <property type="match status" value="1"/>
</dbReference>
<evidence type="ECO:0000256" key="5">
    <source>
        <dbReference type="SAM" id="MobiDB-lite"/>
    </source>
</evidence>
<dbReference type="GeneID" id="54296443"/>
<evidence type="ECO:0000256" key="4">
    <source>
        <dbReference type="ARBA" id="ARBA00023136"/>
    </source>
</evidence>
<dbReference type="InterPro" id="IPR045120">
    <property type="entry name" value="Suco/Slp1-like"/>
</dbReference>
<proteinExistence type="predicted"/>
<feature type="compositionally biased region" description="Low complexity" evidence="5">
    <location>
        <begin position="135"/>
        <end position="150"/>
    </location>
</feature>